<keyword evidence="2" id="KW-0378">Hydrolase</keyword>
<protein>
    <submittedName>
        <fullName evidence="4">Ovarian cancer-associated gene 2 protein homolog</fullName>
    </submittedName>
</protein>
<reference evidence="4" key="1">
    <citation type="submission" date="2016-01" db="EMBL/GenBank/DDBJ databases">
        <title>Reference transcriptome for the parasite Schistocephalus solidus: insights into the molecular evolution of parasitism.</title>
        <authorList>
            <person name="Hebert F.O."/>
            <person name="Grambauer S."/>
            <person name="Barber I."/>
            <person name="Landry C.R."/>
            <person name="Aubin-Horth N."/>
        </authorList>
    </citation>
    <scope>NUCLEOTIDE SEQUENCE</scope>
</reference>
<dbReference type="GO" id="GO:0005634">
    <property type="term" value="C:nucleus"/>
    <property type="evidence" value="ECO:0007669"/>
    <property type="project" value="TreeGrafter"/>
</dbReference>
<dbReference type="GO" id="GO:0032526">
    <property type="term" value="P:response to retinoic acid"/>
    <property type="evidence" value="ECO:0007669"/>
    <property type="project" value="TreeGrafter"/>
</dbReference>
<organism evidence="4">
    <name type="scientific">Schistocephalus solidus</name>
    <name type="common">Tapeworm</name>
    <dbReference type="NCBI Taxonomy" id="70667"/>
    <lineage>
        <taxon>Eukaryota</taxon>
        <taxon>Metazoa</taxon>
        <taxon>Spiralia</taxon>
        <taxon>Lophotrochozoa</taxon>
        <taxon>Platyhelminthes</taxon>
        <taxon>Cestoda</taxon>
        <taxon>Eucestoda</taxon>
        <taxon>Diphyllobothriidea</taxon>
        <taxon>Diphyllobothriidae</taxon>
        <taxon>Schistocephalus</taxon>
    </lineage>
</organism>
<dbReference type="EMBL" id="GEEE01015295">
    <property type="protein sequence ID" value="JAP47930.1"/>
    <property type="molecule type" value="Transcribed_RNA"/>
</dbReference>
<name>A0A0X3P9A5_SCHSO</name>
<dbReference type="PANTHER" id="PTHR48070">
    <property type="entry name" value="ESTERASE OVCA2"/>
    <property type="match status" value="1"/>
</dbReference>
<gene>
    <name evidence="4" type="primary">OVCA2</name>
    <name evidence="4" type="ORF">TR118958</name>
</gene>
<dbReference type="InterPro" id="IPR050593">
    <property type="entry name" value="LovG"/>
</dbReference>
<sequence>MPAVPVPCNFKDLSRQTGSIFREKSGAFRKIFKNSCEFVFIDAPLTIPDVGDNVQGLGWWFSREDNTFKAQENTDYLCGFDKSVSTVKEALRSQGPFDGIFAFSQGAAFVTLLQILMEKFPEQWDAPKVEFCILVAPFKSRCSLHSPLYALPIQMPTLIIYGLDDKVIPADMTKDLLDVYEPPHTTLVHAGGHLIPTNAEAKIAYRSFLDRFRSKT</sequence>
<dbReference type="PANTHER" id="PTHR48070:SF6">
    <property type="entry name" value="ESTERASE OVCA2"/>
    <property type="match status" value="1"/>
</dbReference>
<proteinExistence type="inferred from homology"/>
<dbReference type="Pfam" id="PF03959">
    <property type="entry name" value="FSH1"/>
    <property type="match status" value="1"/>
</dbReference>
<dbReference type="InterPro" id="IPR005645">
    <property type="entry name" value="FSH-like_dom"/>
</dbReference>
<evidence type="ECO:0000259" key="3">
    <source>
        <dbReference type="Pfam" id="PF03959"/>
    </source>
</evidence>
<accession>A0A0X3P9A5</accession>
<dbReference type="Gene3D" id="3.40.50.1820">
    <property type="entry name" value="alpha/beta hydrolase"/>
    <property type="match status" value="1"/>
</dbReference>
<evidence type="ECO:0000313" key="4">
    <source>
        <dbReference type="EMBL" id="JAP47930.1"/>
    </source>
</evidence>
<dbReference type="GO" id="GO:0005737">
    <property type="term" value="C:cytoplasm"/>
    <property type="evidence" value="ECO:0007669"/>
    <property type="project" value="TreeGrafter"/>
</dbReference>
<comment type="similarity">
    <text evidence="1">Belongs to the LovG family.</text>
</comment>
<dbReference type="SUPFAM" id="SSF53474">
    <property type="entry name" value="alpha/beta-Hydrolases"/>
    <property type="match status" value="1"/>
</dbReference>
<dbReference type="EMBL" id="GEEE01019351">
    <property type="protein sequence ID" value="JAP43874.1"/>
    <property type="molecule type" value="Transcribed_RNA"/>
</dbReference>
<dbReference type="InterPro" id="IPR029058">
    <property type="entry name" value="AB_hydrolase_fold"/>
</dbReference>
<dbReference type="AlphaFoldDB" id="A0A0X3P9A5"/>
<evidence type="ECO:0000256" key="1">
    <source>
        <dbReference type="ARBA" id="ARBA00005863"/>
    </source>
</evidence>
<dbReference type="GO" id="GO:0016787">
    <property type="term" value="F:hydrolase activity"/>
    <property type="evidence" value="ECO:0007669"/>
    <property type="project" value="UniProtKB-KW"/>
</dbReference>
<feature type="domain" description="Serine hydrolase" evidence="3">
    <location>
        <begin position="15"/>
        <end position="202"/>
    </location>
</feature>
<evidence type="ECO:0000256" key="2">
    <source>
        <dbReference type="ARBA" id="ARBA00022801"/>
    </source>
</evidence>